<feature type="compositionally biased region" description="Low complexity" evidence="1">
    <location>
        <begin position="68"/>
        <end position="79"/>
    </location>
</feature>
<evidence type="ECO:0000256" key="1">
    <source>
        <dbReference type="SAM" id="MobiDB-lite"/>
    </source>
</evidence>
<feature type="region of interest" description="Disordered" evidence="1">
    <location>
        <begin position="65"/>
        <end position="93"/>
    </location>
</feature>
<dbReference type="AlphaFoldDB" id="A0A2C6YLH8"/>
<evidence type="ECO:0000313" key="2">
    <source>
        <dbReference type="EMBL" id="SBN39769.1"/>
    </source>
</evidence>
<accession>A0A2C6YLH8</accession>
<gene>
    <name evidence="2" type="ORF">PFR_JS10_2126</name>
</gene>
<proteinExistence type="predicted"/>
<name>A0A2C6YLH8_9ACTN</name>
<reference evidence="2" key="1">
    <citation type="submission" date="2016-05" db="EMBL/GenBank/DDBJ databases">
        <authorList>
            <person name="Lavstsen T."/>
            <person name="Jespersen J.S."/>
        </authorList>
    </citation>
    <scope>NUCLEOTIDE SEQUENCE</scope>
    <source>
        <strain evidence="2">PFRJS10</strain>
    </source>
</reference>
<sequence length="93" mass="8969">MALAVGSGVDSRVPHLLTWGSFVPMPRREEPPVGVGSAGVEGAAGASGAAGGVVGGSSGCGRAQMRRGVPGVPDAGGVAECASSAARRTLRGR</sequence>
<dbReference type="EMBL" id="LT576035">
    <property type="protein sequence ID" value="SBN39769.1"/>
    <property type="molecule type" value="Genomic_DNA"/>
</dbReference>
<protein>
    <submittedName>
        <fullName evidence="2">Uncharacterized protein</fullName>
    </submittedName>
</protein>
<organism evidence="2">
    <name type="scientific">Propionibacterium freudenreichii</name>
    <dbReference type="NCBI Taxonomy" id="1744"/>
    <lineage>
        <taxon>Bacteria</taxon>
        <taxon>Bacillati</taxon>
        <taxon>Actinomycetota</taxon>
        <taxon>Actinomycetes</taxon>
        <taxon>Propionibacteriales</taxon>
        <taxon>Propionibacteriaceae</taxon>
        <taxon>Propionibacterium</taxon>
    </lineage>
</organism>